<dbReference type="InterPro" id="IPR022615">
    <property type="entry name" value="NqrA_C_domain"/>
</dbReference>
<reference evidence="12" key="1">
    <citation type="journal article" date="2021" name="PeerJ">
        <title>Extensive microbial diversity within the chicken gut microbiome revealed by metagenomics and culture.</title>
        <authorList>
            <person name="Gilroy R."/>
            <person name="Ravi A."/>
            <person name="Getino M."/>
            <person name="Pursley I."/>
            <person name="Horton D.L."/>
            <person name="Alikhan N.F."/>
            <person name="Baker D."/>
            <person name="Gharbi K."/>
            <person name="Hall N."/>
            <person name="Watson M."/>
            <person name="Adriaenssens E.M."/>
            <person name="Foster-Nyarko E."/>
            <person name="Jarju S."/>
            <person name="Secka A."/>
            <person name="Antonio M."/>
            <person name="Oren A."/>
            <person name="Chaudhuri R.R."/>
            <person name="La Ragione R."/>
            <person name="Hildebrand F."/>
            <person name="Pallen M.J."/>
        </authorList>
    </citation>
    <scope>NUCLEOTIDE SEQUENCE</scope>
    <source>
        <strain evidence="12">ChiHjej12B11-16260</strain>
    </source>
</reference>
<comment type="similarity">
    <text evidence="8">Belongs to the NqrA family.</text>
</comment>
<comment type="subunit">
    <text evidence="8">Composed of six subunits; NqrA, NqrB, NqrC, NqrD, NqrE and NqrF.</text>
</comment>
<keyword evidence="5 8" id="KW-0406">Ion transport</keyword>
<dbReference type="EC" id="7.2.1.1" evidence="8"/>
<keyword evidence="6 8" id="KW-0830">Ubiquinone</keyword>
<protein>
    <recommendedName>
        <fullName evidence="8">Na(+)-translocating NADH-quinone reductase subunit A</fullName>
        <shortName evidence="8">Na(+)-NQR subunit A</shortName>
        <shortName evidence="8">Na(+)-translocating NQR subunit A</shortName>
        <ecNumber evidence="8">7.2.1.1</ecNumber>
    </recommendedName>
    <alternativeName>
        <fullName evidence="8">NQR complex subunit A</fullName>
    </alternativeName>
    <alternativeName>
        <fullName evidence="8">NQR-1 subunit A</fullName>
    </alternativeName>
</protein>
<evidence type="ECO:0000256" key="8">
    <source>
        <dbReference type="HAMAP-Rule" id="MF_00425"/>
    </source>
</evidence>
<dbReference type="PANTHER" id="PTHR37839">
    <property type="entry name" value="NA(+)-TRANSLOCATING NADH-QUINONE REDUCTASE SUBUNIT A"/>
    <property type="match status" value="1"/>
</dbReference>
<feature type="domain" description="NqrA N-terminal barrel-sandwich hybrid" evidence="9">
    <location>
        <begin position="5"/>
        <end position="97"/>
    </location>
</feature>
<dbReference type="InterPro" id="IPR056147">
    <property type="entry name" value="NQRA_N"/>
</dbReference>
<evidence type="ECO:0000313" key="13">
    <source>
        <dbReference type="Proteomes" id="UP000824246"/>
    </source>
</evidence>
<name>A0A9D2AQL6_9BACT</name>
<dbReference type="NCBIfam" id="TIGR01936">
    <property type="entry name" value="nqrA"/>
    <property type="match status" value="1"/>
</dbReference>
<comment type="function">
    <text evidence="8">NQR complex catalyzes the reduction of ubiquinone-1 to ubiquinol by two successive reactions, coupled with the transport of Na(+) ions from the cytoplasm to the periplasm. NqrA to NqrE are probably involved in the second step, the conversion of ubisemiquinone to ubiquinol.</text>
</comment>
<dbReference type="Pfam" id="PF24836">
    <property type="entry name" value="NQRA_2nd"/>
    <property type="match status" value="1"/>
</dbReference>
<organism evidence="12 13">
    <name type="scientific">Candidatus Barnesiella excrementipullorum</name>
    <dbReference type="NCBI Taxonomy" id="2838479"/>
    <lineage>
        <taxon>Bacteria</taxon>
        <taxon>Pseudomonadati</taxon>
        <taxon>Bacteroidota</taxon>
        <taxon>Bacteroidia</taxon>
        <taxon>Bacteroidales</taxon>
        <taxon>Barnesiellaceae</taxon>
        <taxon>Barnesiella</taxon>
    </lineage>
</organism>
<gene>
    <name evidence="8" type="primary">nqrA</name>
    <name evidence="12" type="ORF">H9982_04950</name>
</gene>
<dbReference type="PANTHER" id="PTHR37839:SF1">
    <property type="entry name" value="NA(+)-TRANSLOCATING NADH-QUINONE REDUCTASE SUBUNIT A"/>
    <property type="match status" value="1"/>
</dbReference>
<dbReference type="EMBL" id="DXFB01000132">
    <property type="protein sequence ID" value="HIX45549.1"/>
    <property type="molecule type" value="Genomic_DNA"/>
</dbReference>
<keyword evidence="4 8" id="KW-0915">Sodium</keyword>
<evidence type="ECO:0000256" key="1">
    <source>
        <dbReference type="ARBA" id="ARBA00022448"/>
    </source>
</evidence>
<dbReference type="InterPro" id="IPR056148">
    <property type="entry name" value="NQRA_2nd"/>
</dbReference>
<comment type="caution">
    <text evidence="12">The sequence shown here is derived from an EMBL/GenBank/DDBJ whole genome shotgun (WGS) entry which is preliminary data.</text>
</comment>
<keyword evidence="7 8" id="KW-0739">Sodium transport</keyword>
<sequence>MVRVIKLKKGLNLCIEGEAVPGNDKLVTSGEIAVVPDNYVGLLPKVTVRPGDKVKAGSPLMHDKNHETVQVVSPVSGEVVAVERGERRKVLKIVVKNDGAGERVDFGIQDADRMAPEALRGLLQAAGLWVYIKQRPYDIIADPDVAPRDIFVTAFDNAPLAPRHAYDLLWSDDNTALQAGLKALARLTQGKVYVGIDEEAHATRLPDCVEPVVFKGAFPSCNAGVQLHHIAPVNKGETVWTLCALDVVFIGRLLLTGSIDLTRTVALCGSEVAHPTYVKACPGTPVADMVGDNLVPAQHHRRFISGNVLTGLHIPSDGYLDAYHSQITVIPEGDETHDFLGWAMPGLRALSLSRTFLSRWLPCRCENKPDARIHGGERAIIMSGEYDKVFPMDILPEYLIKAIIAFDIDRMEQLGIYEVAPEDFAACEFVDTSKLPLQQIVRNGLDLLRKEMC</sequence>
<reference evidence="12" key="2">
    <citation type="submission" date="2021-04" db="EMBL/GenBank/DDBJ databases">
        <authorList>
            <person name="Gilroy R."/>
        </authorList>
    </citation>
    <scope>NUCLEOTIDE SEQUENCE</scope>
    <source>
        <strain evidence="12">ChiHjej12B11-16260</strain>
    </source>
</reference>
<keyword evidence="3 8" id="KW-0520">NAD</keyword>
<keyword evidence="1 8" id="KW-0813">Transport</keyword>
<dbReference type="InterPro" id="IPR008703">
    <property type="entry name" value="NqrA"/>
</dbReference>
<dbReference type="Proteomes" id="UP000824246">
    <property type="component" value="Unassembled WGS sequence"/>
</dbReference>
<evidence type="ECO:0000259" key="10">
    <source>
        <dbReference type="Pfam" id="PF11973"/>
    </source>
</evidence>
<evidence type="ECO:0000256" key="2">
    <source>
        <dbReference type="ARBA" id="ARBA00022967"/>
    </source>
</evidence>
<dbReference type="GO" id="GO:0016655">
    <property type="term" value="F:oxidoreductase activity, acting on NAD(P)H, quinone or similar compound as acceptor"/>
    <property type="evidence" value="ECO:0007669"/>
    <property type="project" value="UniProtKB-UniRule"/>
</dbReference>
<evidence type="ECO:0000313" key="12">
    <source>
        <dbReference type="EMBL" id="HIX45549.1"/>
    </source>
</evidence>
<feature type="domain" description="NqrA second alpha/beta" evidence="11">
    <location>
        <begin position="117"/>
        <end position="258"/>
    </location>
</feature>
<evidence type="ECO:0000256" key="4">
    <source>
        <dbReference type="ARBA" id="ARBA00023053"/>
    </source>
</evidence>
<comment type="catalytic activity">
    <reaction evidence="8">
        <text>a ubiquinone + n Na(+)(in) + NADH + H(+) = a ubiquinol + n Na(+)(out) + NAD(+)</text>
        <dbReference type="Rhea" id="RHEA:47748"/>
        <dbReference type="Rhea" id="RHEA-COMP:9565"/>
        <dbReference type="Rhea" id="RHEA-COMP:9566"/>
        <dbReference type="ChEBI" id="CHEBI:15378"/>
        <dbReference type="ChEBI" id="CHEBI:16389"/>
        <dbReference type="ChEBI" id="CHEBI:17976"/>
        <dbReference type="ChEBI" id="CHEBI:29101"/>
        <dbReference type="ChEBI" id="CHEBI:57540"/>
        <dbReference type="ChEBI" id="CHEBI:57945"/>
        <dbReference type="EC" id="7.2.1.1"/>
    </reaction>
</comment>
<evidence type="ECO:0000256" key="3">
    <source>
        <dbReference type="ARBA" id="ARBA00023027"/>
    </source>
</evidence>
<keyword evidence="2 8" id="KW-1278">Translocase</keyword>
<accession>A0A9D2AQL6</accession>
<dbReference type="Pfam" id="PF11973">
    <property type="entry name" value="NQRA_SLBB"/>
    <property type="match status" value="1"/>
</dbReference>
<dbReference type="HAMAP" id="MF_00425">
    <property type="entry name" value="NqrA"/>
    <property type="match status" value="1"/>
</dbReference>
<dbReference type="Pfam" id="PF05896">
    <property type="entry name" value="NQRA_N"/>
    <property type="match status" value="1"/>
</dbReference>
<evidence type="ECO:0000259" key="11">
    <source>
        <dbReference type="Pfam" id="PF24836"/>
    </source>
</evidence>
<evidence type="ECO:0000256" key="5">
    <source>
        <dbReference type="ARBA" id="ARBA00023065"/>
    </source>
</evidence>
<dbReference type="NCBIfam" id="NF003761">
    <property type="entry name" value="PRK05352.1-4"/>
    <property type="match status" value="1"/>
</dbReference>
<dbReference type="AlphaFoldDB" id="A0A9D2AQL6"/>
<dbReference type="GO" id="GO:0006814">
    <property type="term" value="P:sodium ion transport"/>
    <property type="evidence" value="ECO:0007669"/>
    <property type="project" value="UniProtKB-UniRule"/>
</dbReference>
<evidence type="ECO:0000256" key="7">
    <source>
        <dbReference type="ARBA" id="ARBA00023201"/>
    </source>
</evidence>
<proteinExistence type="inferred from homology"/>
<evidence type="ECO:0000259" key="9">
    <source>
        <dbReference type="Pfam" id="PF05896"/>
    </source>
</evidence>
<feature type="domain" description="Na(+)-translocating NADH-quinone reductase subunit A C-terminal" evidence="10">
    <location>
        <begin position="264"/>
        <end position="312"/>
    </location>
</feature>
<evidence type="ECO:0000256" key="6">
    <source>
        <dbReference type="ARBA" id="ARBA00023075"/>
    </source>
</evidence>